<dbReference type="Proteomes" id="UP001320706">
    <property type="component" value="Unassembled WGS sequence"/>
</dbReference>
<evidence type="ECO:0000313" key="2">
    <source>
        <dbReference type="Proteomes" id="UP001320706"/>
    </source>
</evidence>
<sequence length="660" mass="71902">MDAKDGSSGSNSRHSSRPASIANGNIGAHPKVVSFRHDSHSRRSHSLDSRRGSKSLGNGKENEYSPLLPPSGTEEVEERLPGLSAVSSPNQSEEWDDDLSQETKSSWYLLLLTLAIGGLQIAWSVELSNGSPYLLGLGISKSLLAFVWIAGPLSGTLVQPYVGIKSDRSRSKWGKRRPFIIGGATATMVSLVCLAWARDIVAGFLSIFGVHRDAKAVSTVAIVFAVFFIYVLDFSINVVQAAIRAFIVDNAPTHQQNEANAWASRWSGIGNILGYLSGYVNLPRIMPFFGNTQFKVLCVIACFALAITVTISCGSIKERDARLEGKPTPQDQGLLAFFRNLYHSMRRLPPQIKRVCRVQFFAWIGWFPFLFYITTYVGEIYVEPYFAENPHMTPKEIDATWEHATRIGTFALLVFAITTFASSVFLPLLVQPTFKAPMPPPRTPLTPNTQATTPGSMSGSGYFSYQPNASTISISSNRKKSLYKRIQHALPSTVIPGFTLRRAWLLSHILFALATWMTFVVRTTTGATILVGFIGVPWALSGWAPFAIISAEISKREAIRRGQLRAPLTRDGELLASGEDPSEGADQAGVVLGIHNVAIAAPQVIATLVSSAIFKALQKPRGSVGDNSVAWVLRFGGCAAIVAAWLTSKIQEQPEEGDSP</sequence>
<comment type="caution">
    <text evidence="1">The sequence shown here is derived from an EMBL/GenBank/DDBJ whole genome shotgun (WGS) entry which is preliminary data.</text>
</comment>
<dbReference type="EMBL" id="JAMKPW020000025">
    <property type="protein sequence ID" value="KAK8205278.1"/>
    <property type="molecule type" value="Genomic_DNA"/>
</dbReference>
<accession>A0ACC3SD94</accession>
<name>A0ACC3SD94_9PEZI</name>
<gene>
    <name evidence="1" type="ORF">M8818_004990</name>
</gene>
<keyword evidence="2" id="KW-1185">Reference proteome</keyword>
<reference evidence="1" key="1">
    <citation type="submission" date="2024-02" db="EMBL/GenBank/DDBJ databases">
        <title>Metagenome Assembled Genome of Zalaria obscura JY119.</title>
        <authorList>
            <person name="Vighnesh L."/>
            <person name="Jagadeeshwari U."/>
            <person name="Venkata Ramana C."/>
            <person name="Sasikala C."/>
        </authorList>
    </citation>
    <scope>NUCLEOTIDE SEQUENCE</scope>
    <source>
        <strain evidence="1">JY119</strain>
    </source>
</reference>
<protein>
    <submittedName>
        <fullName evidence="1">Uncharacterized protein</fullName>
    </submittedName>
</protein>
<organism evidence="1 2">
    <name type="scientific">Zalaria obscura</name>
    <dbReference type="NCBI Taxonomy" id="2024903"/>
    <lineage>
        <taxon>Eukaryota</taxon>
        <taxon>Fungi</taxon>
        <taxon>Dikarya</taxon>
        <taxon>Ascomycota</taxon>
        <taxon>Pezizomycotina</taxon>
        <taxon>Dothideomycetes</taxon>
        <taxon>Dothideomycetidae</taxon>
        <taxon>Dothideales</taxon>
        <taxon>Zalariaceae</taxon>
        <taxon>Zalaria</taxon>
    </lineage>
</organism>
<proteinExistence type="predicted"/>
<evidence type="ECO:0000313" key="1">
    <source>
        <dbReference type="EMBL" id="KAK8205278.1"/>
    </source>
</evidence>